<keyword evidence="2" id="KW-1185">Reference proteome</keyword>
<dbReference type="OrthoDB" id="2187867at2"/>
<protein>
    <submittedName>
        <fullName evidence="1">Uncharacterized protein</fullName>
    </submittedName>
</protein>
<organism evidence="1 2">
    <name type="scientific">Pseudoflavonifractor capillosus ATCC 29799</name>
    <dbReference type="NCBI Taxonomy" id="411467"/>
    <lineage>
        <taxon>Bacteria</taxon>
        <taxon>Bacillati</taxon>
        <taxon>Bacillota</taxon>
        <taxon>Clostridia</taxon>
        <taxon>Eubacteriales</taxon>
        <taxon>Oscillospiraceae</taxon>
        <taxon>Pseudoflavonifractor</taxon>
    </lineage>
</organism>
<dbReference type="RefSeq" id="WP_006575034.1">
    <property type="nucleotide sequence ID" value="NZ_AAXG02000050.1"/>
</dbReference>
<gene>
    <name evidence="1" type="ORF">BACCAP_04580</name>
</gene>
<sequence>MVEFITPQQFFDDGNAYPVQLADLVEDMKKLDAASLEHIAAIVKEMVGNK</sequence>
<comment type="caution">
    <text evidence="1">The sequence shown here is derived from an EMBL/GenBank/DDBJ whole genome shotgun (WGS) entry which is preliminary data.</text>
</comment>
<dbReference type="AlphaFoldDB" id="A6P251"/>
<proteinExistence type="predicted"/>
<evidence type="ECO:0000313" key="2">
    <source>
        <dbReference type="Proteomes" id="UP000003639"/>
    </source>
</evidence>
<reference evidence="1 2" key="1">
    <citation type="submission" date="2007-04" db="EMBL/GenBank/DDBJ databases">
        <authorList>
            <person name="Fulton L."/>
            <person name="Clifton S."/>
            <person name="Fulton B."/>
            <person name="Xu J."/>
            <person name="Minx P."/>
            <person name="Pepin K.H."/>
            <person name="Johnson M."/>
            <person name="Thiruvilangam P."/>
            <person name="Bhonagiri V."/>
            <person name="Nash W.E."/>
            <person name="Mardis E.R."/>
            <person name="Wilson R.K."/>
        </authorList>
    </citation>
    <scope>NUCLEOTIDE SEQUENCE [LARGE SCALE GENOMIC DNA]</scope>
    <source>
        <strain evidence="1 2">ATCC 29799</strain>
    </source>
</reference>
<dbReference type="Proteomes" id="UP000003639">
    <property type="component" value="Unassembled WGS sequence"/>
</dbReference>
<name>A6P251_9FIRM</name>
<dbReference type="EMBL" id="AAXG02000050">
    <property type="protein sequence ID" value="EDM97611.1"/>
    <property type="molecule type" value="Genomic_DNA"/>
</dbReference>
<evidence type="ECO:0000313" key="1">
    <source>
        <dbReference type="EMBL" id="EDM97611.1"/>
    </source>
</evidence>
<reference evidence="1 2" key="2">
    <citation type="submission" date="2007-06" db="EMBL/GenBank/DDBJ databases">
        <title>Draft genome sequence of Pseudoflavonifractor capillosus ATCC 29799.</title>
        <authorList>
            <person name="Sudarsanam P."/>
            <person name="Ley R."/>
            <person name="Guruge J."/>
            <person name="Turnbaugh P.J."/>
            <person name="Mahowald M."/>
            <person name="Liep D."/>
            <person name="Gordon J."/>
        </authorList>
    </citation>
    <scope>NUCLEOTIDE SEQUENCE [LARGE SCALE GENOMIC DNA]</scope>
    <source>
        <strain evidence="1 2">ATCC 29799</strain>
    </source>
</reference>
<accession>A6P251</accession>